<evidence type="ECO:0000313" key="3">
    <source>
        <dbReference type="Proteomes" id="UP000069940"/>
    </source>
</evidence>
<dbReference type="InterPro" id="IPR036397">
    <property type="entry name" value="RNaseH_sf"/>
</dbReference>
<organism evidence="2 3">
    <name type="scientific">Aedes albopictus</name>
    <name type="common">Asian tiger mosquito</name>
    <name type="synonym">Stegomyia albopicta</name>
    <dbReference type="NCBI Taxonomy" id="7160"/>
    <lineage>
        <taxon>Eukaryota</taxon>
        <taxon>Metazoa</taxon>
        <taxon>Ecdysozoa</taxon>
        <taxon>Arthropoda</taxon>
        <taxon>Hexapoda</taxon>
        <taxon>Insecta</taxon>
        <taxon>Pterygota</taxon>
        <taxon>Neoptera</taxon>
        <taxon>Endopterygota</taxon>
        <taxon>Diptera</taxon>
        <taxon>Nematocera</taxon>
        <taxon>Culicoidea</taxon>
        <taxon>Culicidae</taxon>
        <taxon>Culicinae</taxon>
        <taxon>Aedini</taxon>
        <taxon>Aedes</taxon>
        <taxon>Stegomyia</taxon>
    </lineage>
</organism>
<dbReference type="GeneID" id="115260505"/>
<protein>
    <recommendedName>
        <fullName evidence="1">3'-5' exonuclease domain-containing protein</fullName>
    </recommendedName>
</protein>
<dbReference type="EnsemblMetazoa" id="AALFPA23_010668.R14982">
    <property type="protein sequence ID" value="AALFPA23_010668.P14982"/>
    <property type="gene ID" value="AALFPA23_010668"/>
</dbReference>
<evidence type="ECO:0000313" key="2">
    <source>
        <dbReference type="EnsemblMetazoa" id="AALFPA23_010668.P14982"/>
    </source>
</evidence>
<accession>A0ABM1YN75</accession>
<dbReference type="SUPFAM" id="SSF53098">
    <property type="entry name" value="Ribonuclease H-like"/>
    <property type="match status" value="1"/>
</dbReference>
<name>A0ABM1YN75_AEDAL</name>
<evidence type="ECO:0000259" key="1">
    <source>
        <dbReference type="Pfam" id="PF01612"/>
    </source>
</evidence>
<reference evidence="3" key="1">
    <citation type="journal article" date="2015" name="Proc. Natl. Acad. Sci. U.S.A.">
        <title>Genome sequence of the Asian Tiger mosquito, Aedes albopictus, reveals insights into its biology, genetics, and evolution.</title>
        <authorList>
            <person name="Chen X.G."/>
            <person name="Jiang X."/>
            <person name="Gu J."/>
            <person name="Xu M."/>
            <person name="Wu Y."/>
            <person name="Deng Y."/>
            <person name="Zhang C."/>
            <person name="Bonizzoni M."/>
            <person name="Dermauw W."/>
            <person name="Vontas J."/>
            <person name="Armbruster P."/>
            <person name="Huang X."/>
            <person name="Yang Y."/>
            <person name="Zhang H."/>
            <person name="He W."/>
            <person name="Peng H."/>
            <person name="Liu Y."/>
            <person name="Wu K."/>
            <person name="Chen J."/>
            <person name="Lirakis M."/>
            <person name="Topalis P."/>
            <person name="Van Leeuwen T."/>
            <person name="Hall A.B."/>
            <person name="Jiang X."/>
            <person name="Thorpe C."/>
            <person name="Mueller R.L."/>
            <person name="Sun C."/>
            <person name="Waterhouse R.M."/>
            <person name="Yan G."/>
            <person name="Tu Z.J."/>
            <person name="Fang X."/>
            <person name="James A.A."/>
        </authorList>
    </citation>
    <scope>NUCLEOTIDE SEQUENCE [LARGE SCALE GENOMIC DNA]</scope>
    <source>
        <strain evidence="3">Foshan</strain>
    </source>
</reference>
<dbReference type="PANTHER" id="PTHR47765:SF2">
    <property type="entry name" value="EXONUCLEASE MUT-7 HOMOLOG"/>
    <property type="match status" value="1"/>
</dbReference>
<dbReference type="InterPro" id="IPR052408">
    <property type="entry name" value="Exonuclease_MUT-7-like"/>
</dbReference>
<dbReference type="PANTHER" id="PTHR47765">
    <property type="entry name" value="3'-5' EXONUCLEASE DOMAIN-CONTAINING PROTEIN"/>
    <property type="match status" value="1"/>
</dbReference>
<feature type="domain" description="3'-5' exonuclease" evidence="1">
    <location>
        <begin position="71"/>
        <end position="115"/>
    </location>
</feature>
<dbReference type="Pfam" id="PF01612">
    <property type="entry name" value="DNA_pol_A_exo1"/>
    <property type="match status" value="1"/>
</dbReference>
<dbReference type="Gene3D" id="3.30.420.10">
    <property type="entry name" value="Ribonuclease H-like superfamily/Ribonuclease H"/>
    <property type="match status" value="1"/>
</dbReference>
<dbReference type="RefSeq" id="XP_062699433.1">
    <property type="nucleotide sequence ID" value="XM_062843449.1"/>
</dbReference>
<dbReference type="InterPro" id="IPR012337">
    <property type="entry name" value="RNaseH-like_sf"/>
</dbReference>
<proteinExistence type="predicted"/>
<reference evidence="2" key="2">
    <citation type="submission" date="2025-05" db="UniProtKB">
        <authorList>
            <consortium name="EnsemblMetazoa"/>
        </authorList>
    </citation>
    <scope>IDENTIFICATION</scope>
    <source>
        <strain evidence="2">Foshan</strain>
    </source>
</reference>
<sequence length="131" mass="15069">MGADLCLCKEVSFIQLATWDDVYMIDVLVSHLEPSDWAALVLQKVADSIASVILNMRNLFIQISPTWSSCVGKKLNKSNLFSNWTQRPLRNEQLRYAVLNGFCLLEIYKAIESQLPHIQEHNQRDSKRFAE</sequence>
<dbReference type="InterPro" id="IPR002562">
    <property type="entry name" value="3'-5'_exonuclease_dom"/>
</dbReference>
<dbReference type="Proteomes" id="UP000069940">
    <property type="component" value="Unassembled WGS sequence"/>
</dbReference>
<keyword evidence="3" id="KW-1185">Reference proteome</keyword>